<protein>
    <recommendedName>
        <fullName evidence="6">tRNA1(Val) (adenine(37)-N6)-methyltransferase</fullName>
        <ecNumber evidence="6">2.1.1.223</ecNumber>
    </recommendedName>
    <alternativeName>
        <fullName evidence="6">tRNA m6A37 methyltransferase</fullName>
    </alternativeName>
</protein>
<evidence type="ECO:0000256" key="3">
    <source>
        <dbReference type="ARBA" id="ARBA00022679"/>
    </source>
</evidence>
<comment type="caution">
    <text evidence="8">The sequence shown here is derived from an EMBL/GenBank/DDBJ whole genome shotgun (WGS) entry which is preliminary data.</text>
</comment>
<keyword evidence="4 6" id="KW-0949">S-adenosyl-L-methionine</keyword>
<evidence type="ECO:0000256" key="4">
    <source>
        <dbReference type="ARBA" id="ARBA00022691"/>
    </source>
</evidence>
<keyword evidence="2 6" id="KW-0489">Methyltransferase</keyword>
<sequence length="239" mass="27156">MANSFFQFKQFRIEQGNCGMKVTTEGCLFGALDLVPTSFHPQRILDIGTGTGLLALMKAQQTEAKIDGIEIDETAFQQAKVNFENSPWLNRLSAIHVDLLEFKANGLYDQIICNPPFFQDNQLGNNRQKNKAIHNSSLSFDDLATSISRLLNPETGIASALYPEYEMSVFSQKMEERGFYTVADVQIHNQVGKPIFRRVKSFSRIKPEVNTTETIIIKENSGAYTEEFIRLLKDYYLHL</sequence>
<dbReference type="Proteomes" id="UP000075615">
    <property type="component" value="Unassembled WGS sequence"/>
</dbReference>
<keyword evidence="1 6" id="KW-0963">Cytoplasm</keyword>
<comment type="similarity">
    <text evidence="6">Belongs to the methyltransferase superfamily. tRNA (adenine-N(6)-)-methyltransferase family.</text>
</comment>
<reference evidence="8 9" key="1">
    <citation type="submission" date="2016-01" db="EMBL/GenBank/DDBJ databases">
        <title>Genome sequencing of Roseivirga echinicomitans KMM 6058.</title>
        <authorList>
            <person name="Selvaratnam C."/>
            <person name="Thevarajoo S."/>
            <person name="Goh K.M."/>
            <person name="Ee R."/>
            <person name="Chan K.-G."/>
            <person name="Chong C.S."/>
        </authorList>
    </citation>
    <scope>NUCLEOTIDE SEQUENCE [LARGE SCALE GENOMIC DNA]</scope>
    <source>
        <strain evidence="8 9">KMM 6058</strain>
    </source>
</reference>
<evidence type="ECO:0000259" key="7">
    <source>
        <dbReference type="Pfam" id="PF05175"/>
    </source>
</evidence>
<accession>A0A150XN71</accession>
<evidence type="ECO:0000256" key="2">
    <source>
        <dbReference type="ARBA" id="ARBA00022603"/>
    </source>
</evidence>
<keyword evidence="9" id="KW-1185">Reference proteome</keyword>
<comment type="subcellular location">
    <subcellularLocation>
        <location evidence="6">Cytoplasm</location>
    </subcellularLocation>
</comment>
<dbReference type="GO" id="GO:0003676">
    <property type="term" value="F:nucleic acid binding"/>
    <property type="evidence" value="ECO:0007669"/>
    <property type="project" value="InterPro"/>
</dbReference>
<comment type="catalytic activity">
    <reaction evidence="6">
        <text>adenosine(37) in tRNA1(Val) + S-adenosyl-L-methionine = N(6)-methyladenosine(37) in tRNA1(Val) + S-adenosyl-L-homocysteine + H(+)</text>
        <dbReference type="Rhea" id="RHEA:43160"/>
        <dbReference type="Rhea" id="RHEA-COMP:10369"/>
        <dbReference type="Rhea" id="RHEA-COMP:10370"/>
        <dbReference type="ChEBI" id="CHEBI:15378"/>
        <dbReference type="ChEBI" id="CHEBI:57856"/>
        <dbReference type="ChEBI" id="CHEBI:59789"/>
        <dbReference type="ChEBI" id="CHEBI:74411"/>
        <dbReference type="ChEBI" id="CHEBI:74449"/>
        <dbReference type="EC" id="2.1.1.223"/>
    </reaction>
</comment>
<gene>
    <name evidence="8" type="ORF">AWN68_17030</name>
</gene>
<dbReference type="InterPro" id="IPR002052">
    <property type="entry name" value="DNA_methylase_N6_adenine_CS"/>
</dbReference>
<evidence type="ECO:0000256" key="6">
    <source>
        <dbReference type="HAMAP-Rule" id="MF_01872"/>
    </source>
</evidence>
<dbReference type="AlphaFoldDB" id="A0A150XN71"/>
<dbReference type="Pfam" id="PF05175">
    <property type="entry name" value="MTS"/>
    <property type="match status" value="1"/>
</dbReference>
<dbReference type="RefSeq" id="WP_068413758.1">
    <property type="nucleotide sequence ID" value="NZ_LRDB01000008.1"/>
</dbReference>
<feature type="domain" description="Methyltransferase small" evidence="7">
    <location>
        <begin position="40"/>
        <end position="123"/>
    </location>
</feature>
<dbReference type="CDD" id="cd02440">
    <property type="entry name" value="AdoMet_MTases"/>
    <property type="match status" value="1"/>
</dbReference>
<comment type="function">
    <text evidence="6">Specifically methylates the adenine in position 37 of tRNA(1)(Val) (anticodon cmo5UAC).</text>
</comment>
<organism evidence="8 9">
    <name type="scientific">Roseivirga echinicomitans</name>
    <dbReference type="NCBI Taxonomy" id="296218"/>
    <lineage>
        <taxon>Bacteria</taxon>
        <taxon>Pseudomonadati</taxon>
        <taxon>Bacteroidota</taxon>
        <taxon>Cytophagia</taxon>
        <taxon>Cytophagales</taxon>
        <taxon>Roseivirgaceae</taxon>
        <taxon>Roseivirga</taxon>
    </lineage>
</organism>
<dbReference type="GO" id="GO:0032259">
    <property type="term" value="P:methylation"/>
    <property type="evidence" value="ECO:0007669"/>
    <property type="project" value="UniProtKB-KW"/>
</dbReference>
<dbReference type="InterPro" id="IPR050210">
    <property type="entry name" value="tRNA_Adenine-N(6)_MTase"/>
</dbReference>
<dbReference type="GO" id="GO:0008033">
    <property type="term" value="P:tRNA processing"/>
    <property type="evidence" value="ECO:0007669"/>
    <property type="project" value="UniProtKB-UniRule"/>
</dbReference>
<dbReference type="HAMAP" id="MF_01872">
    <property type="entry name" value="tRNA_methyltr_YfiC"/>
    <property type="match status" value="1"/>
</dbReference>
<dbReference type="InterPro" id="IPR022882">
    <property type="entry name" value="tRNA_adenine-N6_MeTrfase"/>
</dbReference>
<name>A0A150XN71_9BACT</name>
<dbReference type="SUPFAM" id="SSF53335">
    <property type="entry name" value="S-adenosyl-L-methionine-dependent methyltransferases"/>
    <property type="match status" value="1"/>
</dbReference>
<keyword evidence="5 6" id="KW-0819">tRNA processing</keyword>
<evidence type="ECO:0000256" key="5">
    <source>
        <dbReference type="ARBA" id="ARBA00022694"/>
    </source>
</evidence>
<evidence type="ECO:0000313" key="8">
    <source>
        <dbReference type="EMBL" id="KYG80207.1"/>
    </source>
</evidence>
<evidence type="ECO:0000256" key="1">
    <source>
        <dbReference type="ARBA" id="ARBA00022490"/>
    </source>
</evidence>
<keyword evidence="3 6" id="KW-0808">Transferase</keyword>
<dbReference type="GO" id="GO:0005737">
    <property type="term" value="C:cytoplasm"/>
    <property type="evidence" value="ECO:0007669"/>
    <property type="project" value="UniProtKB-SubCell"/>
</dbReference>
<dbReference type="PROSITE" id="PS00092">
    <property type="entry name" value="N6_MTASE"/>
    <property type="match status" value="1"/>
</dbReference>
<dbReference type="InterPro" id="IPR007848">
    <property type="entry name" value="Small_mtfrase_dom"/>
</dbReference>
<dbReference type="STRING" id="296218.AWN68_17030"/>
<dbReference type="EMBL" id="LRDB01000008">
    <property type="protein sequence ID" value="KYG80207.1"/>
    <property type="molecule type" value="Genomic_DNA"/>
</dbReference>
<dbReference type="OrthoDB" id="5383291at2"/>
<dbReference type="InterPro" id="IPR029063">
    <property type="entry name" value="SAM-dependent_MTases_sf"/>
</dbReference>
<dbReference type="PANTHER" id="PTHR47739">
    <property type="entry name" value="TRNA1(VAL) (ADENINE(37)-N6)-METHYLTRANSFERASE"/>
    <property type="match status" value="1"/>
</dbReference>
<dbReference type="Gene3D" id="3.40.50.150">
    <property type="entry name" value="Vaccinia Virus protein VP39"/>
    <property type="match status" value="1"/>
</dbReference>
<evidence type="ECO:0000313" key="9">
    <source>
        <dbReference type="Proteomes" id="UP000075615"/>
    </source>
</evidence>
<proteinExistence type="inferred from homology"/>
<dbReference type="GO" id="GO:0016430">
    <property type="term" value="F:tRNA (adenine-N6)-methyltransferase activity"/>
    <property type="evidence" value="ECO:0007669"/>
    <property type="project" value="UniProtKB-UniRule"/>
</dbReference>
<dbReference type="EC" id="2.1.1.223" evidence="6"/>
<dbReference type="PANTHER" id="PTHR47739:SF1">
    <property type="entry name" value="TRNA1(VAL) (ADENINE(37)-N6)-METHYLTRANSFERASE"/>
    <property type="match status" value="1"/>
</dbReference>